<name>A0A369AMB4_9FIRM</name>
<dbReference type="InterPro" id="IPR002549">
    <property type="entry name" value="AI-2E-like"/>
</dbReference>
<dbReference type="GO" id="GO:0005886">
    <property type="term" value="C:plasma membrane"/>
    <property type="evidence" value="ECO:0007669"/>
    <property type="project" value="UniProtKB-SubCell"/>
</dbReference>
<protein>
    <submittedName>
        <fullName evidence="9">Putative PurR-regulated permease PerM</fullName>
    </submittedName>
</protein>
<feature type="transmembrane region" description="Helical" evidence="8">
    <location>
        <begin position="268"/>
        <end position="292"/>
    </location>
</feature>
<dbReference type="PANTHER" id="PTHR21716">
    <property type="entry name" value="TRANSMEMBRANE PROTEIN"/>
    <property type="match status" value="1"/>
</dbReference>
<dbReference type="RefSeq" id="WP_114299365.1">
    <property type="nucleotide sequence ID" value="NZ_QPJT01000028.1"/>
</dbReference>
<dbReference type="Proteomes" id="UP000253034">
    <property type="component" value="Unassembled WGS sequence"/>
</dbReference>
<evidence type="ECO:0000256" key="4">
    <source>
        <dbReference type="ARBA" id="ARBA00022475"/>
    </source>
</evidence>
<evidence type="ECO:0000256" key="7">
    <source>
        <dbReference type="ARBA" id="ARBA00023136"/>
    </source>
</evidence>
<feature type="transmembrane region" description="Helical" evidence="8">
    <location>
        <begin position="243"/>
        <end position="262"/>
    </location>
</feature>
<reference evidence="9 10" key="1">
    <citation type="submission" date="2018-07" db="EMBL/GenBank/DDBJ databases">
        <title>Genomic Encyclopedia of Type Strains, Phase IV (KMG-IV): sequencing the most valuable type-strain genomes for metagenomic binning, comparative biology and taxonomic classification.</title>
        <authorList>
            <person name="Goeker M."/>
        </authorList>
    </citation>
    <scope>NUCLEOTIDE SEQUENCE [LARGE SCALE GENOMIC DNA]</scope>
    <source>
        <strain evidence="9 10">DSM 27016</strain>
    </source>
</reference>
<dbReference type="EMBL" id="QPJT01000028">
    <property type="protein sequence ID" value="RCX10532.1"/>
    <property type="molecule type" value="Genomic_DNA"/>
</dbReference>
<comment type="similarity">
    <text evidence="2">Belongs to the autoinducer-2 exporter (AI-2E) (TC 2.A.86) family.</text>
</comment>
<evidence type="ECO:0000256" key="3">
    <source>
        <dbReference type="ARBA" id="ARBA00022448"/>
    </source>
</evidence>
<evidence type="ECO:0000313" key="10">
    <source>
        <dbReference type="Proteomes" id="UP000253034"/>
    </source>
</evidence>
<keyword evidence="3" id="KW-0813">Transport</keyword>
<proteinExistence type="inferred from homology"/>
<comment type="subcellular location">
    <subcellularLocation>
        <location evidence="1">Cell membrane</location>
        <topology evidence="1">Multi-pass membrane protein</topology>
    </subcellularLocation>
</comment>
<keyword evidence="4" id="KW-1003">Cell membrane</keyword>
<feature type="transmembrane region" description="Helical" evidence="8">
    <location>
        <begin position="81"/>
        <end position="102"/>
    </location>
</feature>
<dbReference type="AlphaFoldDB" id="A0A369AMB4"/>
<dbReference type="Pfam" id="PF01594">
    <property type="entry name" value="AI-2E_transport"/>
    <property type="match status" value="1"/>
</dbReference>
<organism evidence="9 10">
    <name type="scientific">Anaerobacterium chartisolvens</name>
    <dbReference type="NCBI Taxonomy" id="1297424"/>
    <lineage>
        <taxon>Bacteria</taxon>
        <taxon>Bacillati</taxon>
        <taxon>Bacillota</taxon>
        <taxon>Clostridia</taxon>
        <taxon>Eubacteriales</taxon>
        <taxon>Oscillospiraceae</taxon>
        <taxon>Anaerobacterium</taxon>
    </lineage>
</organism>
<dbReference type="OrthoDB" id="9793390at2"/>
<evidence type="ECO:0000313" key="9">
    <source>
        <dbReference type="EMBL" id="RCX10532.1"/>
    </source>
</evidence>
<evidence type="ECO:0000256" key="5">
    <source>
        <dbReference type="ARBA" id="ARBA00022692"/>
    </source>
</evidence>
<sequence length="378" mass="41659">MENKLWEKRVIKGVLLVTALILLIVYFGQAMQALRSLWGIVSPLFLGFIIAYIINIPMKFLEKHFFPNTKKKWINKIRKPICLLLSFILIILAIAAVIDLVLPKVIDTLRTLAATLPDYFEQIKQWVDSREDQWPTVADWLNKSNFNWDSILSSTMVYATKGINGIVGSSLSLITMLTSGIFNLLITLAFSVYLLLGKEKLLKQANRLQSAFIKKEISMKLNTMLSVANESFSSFIVGQFTEALVLGTLCILGMWIFGLPYATSVGVFVGVTSLIPILGAYLGAAVGVLLILPIDPVKALLFIVFISVLQQLEGNLIYPKVVGTSIGLPGVWVFAAVVIGGGFYGIVGMLFGVPVAATAYKLLRMATDNRMRDKSNAS</sequence>
<feature type="transmembrane region" description="Helical" evidence="8">
    <location>
        <begin position="173"/>
        <end position="196"/>
    </location>
</feature>
<dbReference type="PANTHER" id="PTHR21716:SF53">
    <property type="entry name" value="PERMEASE PERM-RELATED"/>
    <property type="match status" value="1"/>
</dbReference>
<evidence type="ECO:0000256" key="2">
    <source>
        <dbReference type="ARBA" id="ARBA00009773"/>
    </source>
</evidence>
<keyword evidence="6 8" id="KW-1133">Transmembrane helix</keyword>
<comment type="caution">
    <text evidence="9">The sequence shown here is derived from an EMBL/GenBank/DDBJ whole genome shotgun (WGS) entry which is preliminary data.</text>
</comment>
<feature type="transmembrane region" description="Helical" evidence="8">
    <location>
        <begin position="12"/>
        <end position="31"/>
    </location>
</feature>
<feature type="transmembrane region" description="Helical" evidence="8">
    <location>
        <begin position="299"/>
        <end position="318"/>
    </location>
</feature>
<keyword evidence="5 8" id="KW-0812">Transmembrane</keyword>
<dbReference type="GO" id="GO:0055085">
    <property type="term" value="P:transmembrane transport"/>
    <property type="evidence" value="ECO:0007669"/>
    <property type="project" value="TreeGrafter"/>
</dbReference>
<evidence type="ECO:0000256" key="1">
    <source>
        <dbReference type="ARBA" id="ARBA00004651"/>
    </source>
</evidence>
<evidence type="ECO:0000256" key="8">
    <source>
        <dbReference type="SAM" id="Phobius"/>
    </source>
</evidence>
<keyword evidence="7 8" id="KW-0472">Membrane</keyword>
<feature type="transmembrane region" description="Helical" evidence="8">
    <location>
        <begin position="330"/>
        <end position="363"/>
    </location>
</feature>
<accession>A0A369AMB4</accession>
<gene>
    <name evidence="9" type="ORF">DFR58_12831</name>
</gene>
<keyword evidence="10" id="KW-1185">Reference proteome</keyword>
<feature type="transmembrane region" description="Helical" evidence="8">
    <location>
        <begin position="37"/>
        <end position="61"/>
    </location>
</feature>
<evidence type="ECO:0000256" key="6">
    <source>
        <dbReference type="ARBA" id="ARBA00022989"/>
    </source>
</evidence>